<accession>A0A1H7KPW6</accession>
<dbReference type="AlphaFoldDB" id="A0A1H7KPW6"/>
<gene>
    <name evidence="1" type="ORF">SAMN05216387_103304</name>
</gene>
<reference evidence="1 2" key="1">
    <citation type="submission" date="2016-10" db="EMBL/GenBank/DDBJ databases">
        <authorList>
            <person name="de Groot N.N."/>
        </authorList>
    </citation>
    <scope>NUCLEOTIDE SEQUENCE [LARGE SCALE GENOMIC DNA]</scope>
    <source>
        <strain evidence="1 2">Nv1</strain>
    </source>
</reference>
<organism evidence="1 2">
    <name type="scientific">Nitrosovibrio tenuis</name>
    <dbReference type="NCBI Taxonomy" id="1233"/>
    <lineage>
        <taxon>Bacteria</taxon>
        <taxon>Pseudomonadati</taxon>
        <taxon>Pseudomonadota</taxon>
        <taxon>Betaproteobacteria</taxon>
        <taxon>Nitrosomonadales</taxon>
        <taxon>Nitrosomonadaceae</taxon>
        <taxon>Nitrosovibrio</taxon>
    </lineage>
</organism>
<evidence type="ECO:0000313" key="2">
    <source>
        <dbReference type="Proteomes" id="UP000198620"/>
    </source>
</evidence>
<dbReference type="Proteomes" id="UP000198620">
    <property type="component" value="Unassembled WGS sequence"/>
</dbReference>
<sequence length="148" mass="17100">MFNLRELAHHEREDMNKSDVDSFERLSGQLAGVYEEISLLSKKAPNDAVNKFKLKFINQLITDSNDFLSNKYRPFDDFSSFEEDDIPQNSDVIFIVSQYLKCFEKLKADNVSWKHHSWCWSVKGNEGDGVDESGLVYIKTTQPKKLIG</sequence>
<dbReference type="STRING" id="1233.SAMN05216387_103304"/>
<protein>
    <submittedName>
        <fullName evidence="1">Uncharacterized protein</fullName>
    </submittedName>
</protein>
<keyword evidence="2" id="KW-1185">Reference proteome</keyword>
<evidence type="ECO:0000313" key="1">
    <source>
        <dbReference type="EMBL" id="SEK88913.1"/>
    </source>
</evidence>
<dbReference type="EMBL" id="FOBH01000003">
    <property type="protein sequence ID" value="SEK88913.1"/>
    <property type="molecule type" value="Genomic_DNA"/>
</dbReference>
<proteinExistence type="predicted"/>
<name>A0A1H7KPW6_9PROT</name>